<dbReference type="EMBL" id="JAMWYS010000006">
    <property type="protein sequence ID" value="MCO4291603.1"/>
    <property type="molecule type" value="Genomic_DNA"/>
</dbReference>
<dbReference type="AlphaFoldDB" id="A0A9X2F4D7"/>
<protein>
    <submittedName>
        <fullName evidence="1">Uncharacterized protein</fullName>
    </submittedName>
</protein>
<proteinExistence type="predicted"/>
<gene>
    <name evidence="1" type="ORF">NF867_01830</name>
</gene>
<keyword evidence="2" id="KW-1185">Reference proteome</keyword>
<dbReference type="RefSeq" id="WP_252585836.1">
    <property type="nucleotide sequence ID" value="NZ_JAMWYS010000006.1"/>
</dbReference>
<reference evidence="1" key="1">
    <citation type="submission" date="2022-06" db="EMBL/GenBank/DDBJ databases">
        <title>Solitalea sp. MAHUQ-68 isolated from rhizospheric soil.</title>
        <authorList>
            <person name="Huq M.A."/>
        </authorList>
    </citation>
    <scope>NUCLEOTIDE SEQUENCE</scope>
    <source>
        <strain evidence="1">MAHUQ-68</strain>
    </source>
</reference>
<name>A0A9X2F4D7_9SPHI</name>
<dbReference type="Proteomes" id="UP001155182">
    <property type="component" value="Unassembled WGS sequence"/>
</dbReference>
<evidence type="ECO:0000313" key="2">
    <source>
        <dbReference type="Proteomes" id="UP001155182"/>
    </source>
</evidence>
<comment type="caution">
    <text evidence="1">The sequence shown here is derived from an EMBL/GenBank/DDBJ whole genome shotgun (WGS) entry which is preliminary data.</text>
</comment>
<accession>A0A9X2F4D7</accession>
<evidence type="ECO:0000313" key="1">
    <source>
        <dbReference type="EMBL" id="MCO4291603.1"/>
    </source>
</evidence>
<dbReference type="PROSITE" id="PS51257">
    <property type="entry name" value="PROKAR_LIPOPROTEIN"/>
    <property type="match status" value="1"/>
</dbReference>
<sequence>MKSWWLFLSLCICLILSCTRTGSKKEPSADSIPLSVPADSSLYYQREYFYSDCKSGNLICFNHLDTNLTPDASFISRNILFENYRLISVPYVEKWNGYSKHLSDSVIFKRFGKDFYHELDSITKYRVERLKPGQIEKDLYWFADDMPEYRKGKDVFDNYINTSIKDYQRKLSLTHQYRHVILVVDYNKKGSLFNIRLYQKLDPIRDSLSLVIINKVKNDWKPARIKNKPVKVRTYIDLPW</sequence>
<organism evidence="1 2">
    <name type="scientific">Solitalea agri</name>
    <dbReference type="NCBI Taxonomy" id="2953739"/>
    <lineage>
        <taxon>Bacteria</taxon>
        <taxon>Pseudomonadati</taxon>
        <taxon>Bacteroidota</taxon>
        <taxon>Sphingobacteriia</taxon>
        <taxon>Sphingobacteriales</taxon>
        <taxon>Sphingobacteriaceae</taxon>
        <taxon>Solitalea</taxon>
    </lineage>
</organism>